<dbReference type="InterPro" id="IPR057702">
    <property type="entry name" value="DUF7942"/>
</dbReference>
<accession>A0ABN3WXJ6</accession>
<evidence type="ECO:0008006" key="4">
    <source>
        <dbReference type="Google" id="ProtNLM"/>
    </source>
</evidence>
<organism evidence="2 3">
    <name type="scientific">Streptomyces erythrogriseus</name>
    <dbReference type="NCBI Taxonomy" id="284027"/>
    <lineage>
        <taxon>Bacteria</taxon>
        <taxon>Bacillati</taxon>
        <taxon>Actinomycetota</taxon>
        <taxon>Actinomycetes</taxon>
        <taxon>Kitasatosporales</taxon>
        <taxon>Streptomycetaceae</taxon>
        <taxon>Streptomyces</taxon>
        <taxon>Streptomyces griseoincarnatus group</taxon>
    </lineage>
</organism>
<keyword evidence="3" id="KW-1185">Reference proteome</keyword>
<keyword evidence="1" id="KW-0472">Membrane</keyword>
<gene>
    <name evidence="2" type="ORF">GCM10010478_31430</name>
</gene>
<dbReference type="Proteomes" id="UP001501423">
    <property type="component" value="Unassembled WGS sequence"/>
</dbReference>
<keyword evidence="1" id="KW-1133">Transmembrane helix</keyword>
<evidence type="ECO:0000256" key="1">
    <source>
        <dbReference type="SAM" id="Phobius"/>
    </source>
</evidence>
<evidence type="ECO:0000313" key="2">
    <source>
        <dbReference type="EMBL" id="GAA2928282.1"/>
    </source>
</evidence>
<comment type="caution">
    <text evidence="2">The sequence shown here is derived from an EMBL/GenBank/DDBJ whole genome shotgun (WGS) entry which is preliminary data.</text>
</comment>
<evidence type="ECO:0000313" key="3">
    <source>
        <dbReference type="Proteomes" id="UP001501423"/>
    </source>
</evidence>
<proteinExistence type="predicted"/>
<protein>
    <recommendedName>
        <fullName evidence="4">Integral membrane protein</fullName>
    </recommendedName>
</protein>
<dbReference type="Pfam" id="PF25637">
    <property type="entry name" value="DUF7942"/>
    <property type="match status" value="1"/>
</dbReference>
<feature type="transmembrane region" description="Helical" evidence="1">
    <location>
        <begin position="71"/>
        <end position="90"/>
    </location>
</feature>
<dbReference type="EMBL" id="BAAAVA010000033">
    <property type="protein sequence ID" value="GAA2928282.1"/>
    <property type="molecule type" value="Genomic_DNA"/>
</dbReference>
<sequence length="99" mass="10041">MTGHPDRPLLRRLYGDAFALAYLGICAALTVWAFAASAGENEDASLAGVIPVLATAPVSIAALALPGGLPAFVLAVAAGALVNAALIAWCSRRLRGGKR</sequence>
<dbReference type="RefSeq" id="WP_279953214.1">
    <property type="nucleotide sequence ID" value="NZ_BAAAVA010000033.1"/>
</dbReference>
<dbReference type="NCBIfam" id="NF046119">
    <property type="entry name" value="memb_SCO4225"/>
    <property type="match status" value="1"/>
</dbReference>
<reference evidence="2 3" key="1">
    <citation type="journal article" date="2019" name="Int. J. Syst. Evol. Microbiol.">
        <title>The Global Catalogue of Microorganisms (GCM) 10K type strain sequencing project: providing services to taxonomists for standard genome sequencing and annotation.</title>
        <authorList>
            <consortium name="The Broad Institute Genomics Platform"/>
            <consortium name="The Broad Institute Genome Sequencing Center for Infectious Disease"/>
            <person name="Wu L."/>
            <person name="Ma J."/>
        </authorList>
    </citation>
    <scope>NUCLEOTIDE SEQUENCE [LARGE SCALE GENOMIC DNA]</scope>
    <source>
        <strain evidence="2 3">JCM 9650</strain>
    </source>
</reference>
<feature type="transmembrane region" description="Helical" evidence="1">
    <location>
        <begin position="20"/>
        <end position="39"/>
    </location>
</feature>
<keyword evidence="1" id="KW-0812">Transmembrane</keyword>
<feature type="transmembrane region" description="Helical" evidence="1">
    <location>
        <begin position="46"/>
        <end position="65"/>
    </location>
</feature>
<name>A0ABN3WXJ6_9ACTN</name>